<feature type="region of interest" description="Disordered" evidence="1">
    <location>
        <begin position="408"/>
        <end position="491"/>
    </location>
</feature>
<feature type="compositionally biased region" description="Basic and acidic residues" evidence="1">
    <location>
        <begin position="409"/>
        <end position="418"/>
    </location>
</feature>
<organism evidence="2 3">
    <name type="scientific">Nitzschia inconspicua</name>
    <dbReference type="NCBI Taxonomy" id="303405"/>
    <lineage>
        <taxon>Eukaryota</taxon>
        <taxon>Sar</taxon>
        <taxon>Stramenopiles</taxon>
        <taxon>Ochrophyta</taxon>
        <taxon>Bacillariophyta</taxon>
        <taxon>Bacillariophyceae</taxon>
        <taxon>Bacillariophycidae</taxon>
        <taxon>Bacillariales</taxon>
        <taxon>Bacillariaceae</taxon>
        <taxon>Nitzschia</taxon>
    </lineage>
</organism>
<feature type="compositionally biased region" description="Polar residues" evidence="1">
    <location>
        <begin position="104"/>
        <end position="113"/>
    </location>
</feature>
<feature type="compositionally biased region" description="Polar residues" evidence="1">
    <location>
        <begin position="276"/>
        <end position="290"/>
    </location>
</feature>
<feature type="compositionally biased region" description="Basic residues" evidence="1">
    <location>
        <begin position="479"/>
        <end position="491"/>
    </location>
</feature>
<accession>A0A9K3L3N9</accession>
<feature type="region of interest" description="Disordered" evidence="1">
    <location>
        <begin position="175"/>
        <end position="345"/>
    </location>
</feature>
<comment type="caution">
    <text evidence="2">The sequence shown here is derived from an EMBL/GenBank/DDBJ whole genome shotgun (WGS) entry which is preliminary data.</text>
</comment>
<reference evidence="2" key="2">
    <citation type="submission" date="2021-04" db="EMBL/GenBank/DDBJ databases">
        <authorList>
            <person name="Podell S."/>
        </authorList>
    </citation>
    <scope>NUCLEOTIDE SEQUENCE</scope>
    <source>
        <strain evidence="2">Hildebrandi</strain>
    </source>
</reference>
<feature type="compositionally biased region" description="Polar residues" evidence="1">
    <location>
        <begin position="253"/>
        <end position="264"/>
    </location>
</feature>
<dbReference type="EMBL" id="JAGRRH010000016">
    <property type="protein sequence ID" value="KAG7355055.1"/>
    <property type="molecule type" value="Genomic_DNA"/>
</dbReference>
<sequence length="491" mass="55269">MSIASPPITQRSWILGDAVDASPCFNSVSMPSSPRTPHGLFVSEKTGKFGQFLSLSDHARNRALLHQKKQTDADSARCHRRRSIYDSVKSILLDSSDSILPLWQSSSGESSPKVQEKNVAHQDPSPRMRYKRRGSCTKFSLEAEILHRDIEASDNDDENTFKFKSFRRNETLQSDEVLAEADENYRYQSSRTSPSPRRSFKHAQPSHEKPKQLTTIDQMPLPIKRSDSQSDRSSQVPILDQSLLPPAPKRPSSLHSRPNVSPNSPIVRENEKRSALNVNYSPLSSRSEANGSEKVKHRARMPQLRHVLTSSPRLVLGKPTKSLAKQQARGSPSPANRSSQFKDDMLPTAPFVHDADILSSRVKSPRAQASRKHPSNTTLQPEKRRESAPKFESLVKRLNLQRNDSVKSFAEDSVHDDDSMAESIPQQEKRRLARRASISTKNHWENSSSTPNQRKHPGLQRYPSPGGKATYNDGSHHSSTSRRRRSCKDCN</sequence>
<dbReference type="AlphaFoldDB" id="A0A9K3L3N9"/>
<evidence type="ECO:0000313" key="3">
    <source>
        <dbReference type="Proteomes" id="UP000693970"/>
    </source>
</evidence>
<protein>
    <submittedName>
        <fullName evidence="2">Uncharacterized protein</fullName>
    </submittedName>
</protein>
<keyword evidence="3" id="KW-1185">Reference proteome</keyword>
<feature type="region of interest" description="Disordered" evidence="1">
    <location>
        <begin position="361"/>
        <end position="389"/>
    </location>
</feature>
<feature type="region of interest" description="Disordered" evidence="1">
    <location>
        <begin position="104"/>
        <end position="133"/>
    </location>
</feature>
<reference evidence="2" key="1">
    <citation type="journal article" date="2021" name="Sci. Rep.">
        <title>Diploid genomic architecture of Nitzschia inconspicua, an elite biomass production diatom.</title>
        <authorList>
            <person name="Oliver A."/>
            <person name="Podell S."/>
            <person name="Pinowska A."/>
            <person name="Traller J.C."/>
            <person name="Smith S.R."/>
            <person name="McClure R."/>
            <person name="Beliaev A."/>
            <person name="Bohutskyi P."/>
            <person name="Hill E.A."/>
            <person name="Rabines A."/>
            <person name="Zheng H."/>
            <person name="Allen L.Z."/>
            <person name="Kuo A."/>
            <person name="Grigoriev I.V."/>
            <person name="Allen A.E."/>
            <person name="Hazlebeck D."/>
            <person name="Allen E.E."/>
        </authorList>
    </citation>
    <scope>NUCLEOTIDE SEQUENCE</scope>
    <source>
        <strain evidence="2">Hildebrandi</strain>
    </source>
</reference>
<feature type="compositionally biased region" description="Basic and acidic residues" evidence="1">
    <location>
        <begin position="114"/>
        <end position="126"/>
    </location>
</feature>
<feature type="compositionally biased region" description="Polar residues" evidence="1">
    <location>
        <begin position="437"/>
        <end position="452"/>
    </location>
</feature>
<evidence type="ECO:0000313" key="2">
    <source>
        <dbReference type="EMBL" id="KAG7355055.1"/>
    </source>
</evidence>
<gene>
    <name evidence="2" type="ORF">IV203_004411</name>
</gene>
<evidence type="ECO:0000256" key="1">
    <source>
        <dbReference type="SAM" id="MobiDB-lite"/>
    </source>
</evidence>
<dbReference type="Proteomes" id="UP000693970">
    <property type="component" value="Unassembled WGS sequence"/>
</dbReference>
<feature type="compositionally biased region" description="Polar residues" evidence="1">
    <location>
        <begin position="323"/>
        <end position="339"/>
    </location>
</feature>
<proteinExistence type="predicted"/>
<name>A0A9K3L3N9_9STRA</name>